<proteinExistence type="predicted"/>
<keyword evidence="1" id="KW-0812">Transmembrane</keyword>
<protein>
    <submittedName>
        <fullName evidence="2">Uncharacterized protein</fullName>
    </submittedName>
</protein>
<organism evidence="2">
    <name type="scientific">uncultured marine group II/III euryarchaeote SAT1000_17_H07</name>
    <dbReference type="NCBI Taxonomy" id="1456562"/>
    <lineage>
        <taxon>Archaea</taxon>
        <taxon>Methanobacteriati</taxon>
        <taxon>Methanobacteriota</taxon>
        <taxon>environmental samples</taxon>
    </lineage>
</organism>
<sequence>MRNGPRKLTATLINLCLLLPTVAVFIAVIAAPIASAEASCDDPSSDIPAIDQYFEEHSVEDGWGIWWEGGSEDLRSLDVGFSTEMEIENDSANAISMELVPGYWYTFCITLVADSASPPSMGAIGDVYLMTESNWNRYTGSYADREWEDLEEVVNTMPVEWRDMFVWLPFRDVHAYESVSSEVFSVAIDSSGSMWSSVDWFESGDAKYYLVVDGWDNSRNTDRGAAGGTMQVEILVDVEERTTLPSFIAYILIAALPLACIIAPLIIHSRYMSAGLGDNEEELRHVPYLEDESDERDGTG</sequence>
<keyword evidence="1" id="KW-0472">Membrane</keyword>
<name>A0A075I4R7_9EURY</name>
<reference evidence="2" key="1">
    <citation type="journal article" date="2014" name="Genome Biol. Evol.">
        <title>Pangenome evidence for extensive interdomain horizontal transfer affecting lineage core and shell genes in uncultured planktonic thaumarchaeota and euryarchaeota.</title>
        <authorList>
            <person name="Deschamps P."/>
            <person name="Zivanovic Y."/>
            <person name="Moreira D."/>
            <person name="Rodriguez-Valera F."/>
            <person name="Lopez-Garcia P."/>
        </authorList>
    </citation>
    <scope>NUCLEOTIDE SEQUENCE</scope>
</reference>
<feature type="transmembrane region" description="Helical" evidence="1">
    <location>
        <begin position="247"/>
        <end position="267"/>
    </location>
</feature>
<accession>A0A075I4R7</accession>
<feature type="transmembrane region" description="Helical" evidence="1">
    <location>
        <begin position="12"/>
        <end position="34"/>
    </location>
</feature>
<keyword evidence="1" id="KW-1133">Transmembrane helix</keyword>
<evidence type="ECO:0000313" key="2">
    <source>
        <dbReference type="EMBL" id="AIF23661.1"/>
    </source>
</evidence>
<dbReference type="AlphaFoldDB" id="A0A075I4R7"/>
<evidence type="ECO:0000256" key="1">
    <source>
        <dbReference type="SAM" id="Phobius"/>
    </source>
</evidence>
<dbReference type="EMBL" id="KF901237">
    <property type="protein sequence ID" value="AIF23661.1"/>
    <property type="molecule type" value="Genomic_DNA"/>
</dbReference>